<evidence type="ECO:0000256" key="1">
    <source>
        <dbReference type="SAM" id="SignalP"/>
    </source>
</evidence>
<dbReference type="Proteomes" id="UP000054869">
    <property type="component" value="Unassembled WGS sequence"/>
</dbReference>
<comment type="caution">
    <text evidence="2">The sequence shown here is derived from an EMBL/GenBank/DDBJ whole genome shotgun (WGS) entry which is preliminary data.</text>
</comment>
<gene>
    <name evidence="2" type="ORF">Llan_1728</name>
</gene>
<proteinExistence type="predicted"/>
<feature type="chain" id="PRO_5006914940" description="Lipoprotein" evidence="1">
    <location>
        <begin position="25"/>
        <end position="85"/>
    </location>
</feature>
<dbReference type="PROSITE" id="PS51257">
    <property type="entry name" value="PROKAR_LIPOPROTEIN"/>
    <property type="match status" value="1"/>
</dbReference>
<accession>A0A0W0VMG6</accession>
<protein>
    <recommendedName>
        <fullName evidence="4">Lipoprotein</fullName>
    </recommendedName>
</protein>
<feature type="signal peptide" evidence="1">
    <location>
        <begin position="1"/>
        <end position="24"/>
    </location>
</feature>
<dbReference type="PATRIC" id="fig|45067.4.peg.1814"/>
<keyword evidence="1" id="KW-0732">Signal</keyword>
<dbReference type="AlphaFoldDB" id="A0A0W0VMG6"/>
<dbReference type="EMBL" id="LNYI01000033">
    <property type="protein sequence ID" value="KTD20998.1"/>
    <property type="molecule type" value="Genomic_DNA"/>
</dbReference>
<evidence type="ECO:0008006" key="4">
    <source>
        <dbReference type="Google" id="ProtNLM"/>
    </source>
</evidence>
<name>A0A0W0VMG6_9GAMM</name>
<evidence type="ECO:0000313" key="2">
    <source>
        <dbReference type="EMBL" id="KTD20998.1"/>
    </source>
</evidence>
<organism evidence="2 3">
    <name type="scientific">Legionella lansingensis</name>
    <dbReference type="NCBI Taxonomy" id="45067"/>
    <lineage>
        <taxon>Bacteria</taxon>
        <taxon>Pseudomonadati</taxon>
        <taxon>Pseudomonadota</taxon>
        <taxon>Gammaproteobacteria</taxon>
        <taxon>Legionellales</taxon>
        <taxon>Legionellaceae</taxon>
        <taxon>Legionella</taxon>
    </lineage>
</organism>
<keyword evidence="3" id="KW-1185">Reference proteome</keyword>
<evidence type="ECO:0000313" key="3">
    <source>
        <dbReference type="Proteomes" id="UP000054869"/>
    </source>
</evidence>
<reference evidence="2 3" key="1">
    <citation type="submission" date="2015-11" db="EMBL/GenBank/DDBJ databases">
        <title>Genomic analysis of 38 Legionella species identifies large and diverse effector repertoires.</title>
        <authorList>
            <person name="Burstein D."/>
            <person name="Amaro F."/>
            <person name="Zusman T."/>
            <person name="Lifshitz Z."/>
            <person name="Cohen O."/>
            <person name="Gilbert J.A."/>
            <person name="Pupko T."/>
            <person name="Shuman H.A."/>
            <person name="Segal G."/>
        </authorList>
    </citation>
    <scope>NUCLEOTIDE SEQUENCE [LARGE SCALE GENOMIC DNA]</scope>
    <source>
        <strain evidence="2 3">ATCC 49751</strain>
    </source>
</reference>
<sequence>MKKLILAVILFAPTVFLTSCSVTTASYSPRYGNDFVYSVGYYGYRPYWGTPYFTSYGWRSGYWGGYRGVYFGGAPQAWYGYVSRW</sequence>